<dbReference type="AlphaFoldDB" id="A0A1B0Z1K2"/>
<dbReference type="EMBL" id="KT997797">
    <property type="protein sequence ID" value="ANO58076.1"/>
    <property type="molecule type" value="Genomic_DNA"/>
</dbReference>
<organism evidence="2">
    <name type="scientific">uncultured Alphaproteobacteria bacterium</name>
    <dbReference type="NCBI Taxonomy" id="91750"/>
    <lineage>
        <taxon>Bacteria</taxon>
        <taxon>Pseudomonadati</taxon>
        <taxon>Pseudomonadota</taxon>
        <taxon>Alphaproteobacteria</taxon>
        <taxon>environmental samples</taxon>
    </lineage>
</organism>
<proteinExistence type="predicted"/>
<sequence>MCGSIFRPSIPTPPPVVMPAPVAPPVTSQTQATARPAGFSEAEGRNLNVASSYDRKRIGSSKLRIPIIGGV</sequence>
<evidence type="ECO:0000313" key="2">
    <source>
        <dbReference type="EMBL" id="ANO58076.1"/>
    </source>
</evidence>
<reference evidence="2" key="1">
    <citation type="submission" date="2015-11" db="EMBL/GenBank/DDBJ databases">
        <title>Genomes of Abundant and Widespread Viruses from the Deep Ocean.</title>
        <authorList>
            <person name="Mizuno C.M."/>
            <person name="Ghai R."/>
            <person name="Saghai A."/>
            <person name="Lopez-Garcia P."/>
            <person name="Rodriguez-Valera F."/>
        </authorList>
    </citation>
    <scope>NUCLEOTIDE SEQUENCE</scope>
</reference>
<evidence type="ECO:0000256" key="1">
    <source>
        <dbReference type="SAM" id="MobiDB-lite"/>
    </source>
</evidence>
<feature type="compositionally biased region" description="Pro residues" evidence="1">
    <location>
        <begin position="10"/>
        <end position="24"/>
    </location>
</feature>
<feature type="region of interest" description="Disordered" evidence="1">
    <location>
        <begin position="1"/>
        <end position="40"/>
    </location>
</feature>
<accession>A0A1B0Z1K2</accession>
<protein>
    <submittedName>
        <fullName evidence="2">Uncharacterized protein</fullName>
    </submittedName>
</protein>
<name>A0A1B0Z1K2_9PROT</name>